<dbReference type="Proteomes" id="UP000276349">
    <property type="component" value="Unassembled WGS sequence"/>
</dbReference>
<organism evidence="2 3">
    <name type="scientific">Lysinibacillus telephonicus</name>
    <dbReference type="NCBI Taxonomy" id="1714840"/>
    <lineage>
        <taxon>Bacteria</taxon>
        <taxon>Bacillati</taxon>
        <taxon>Bacillota</taxon>
        <taxon>Bacilli</taxon>
        <taxon>Bacillales</taxon>
        <taxon>Bacillaceae</taxon>
        <taxon>Lysinibacillus</taxon>
    </lineage>
</organism>
<dbReference type="EMBL" id="RXNR01000020">
    <property type="protein sequence ID" value="RTQ93361.1"/>
    <property type="molecule type" value="Genomic_DNA"/>
</dbReference>
<protein>
    <submittedName>
        <fullName evidence="2">Cupin domain-containing protein</fullName>
    </submittedName>
</protein>
<dbReference type="OrthoDB" id="25744at2"/>
<evidence type="ECO:0000313" key="2">
    <source>
        <dbReference type="EMBL" id="RTQ93361.1"/>
    </source>
</evidence>
<comment type="caution">
    <text evidence="2">The sequence shown here is derived from an EMBL/GenBank/DDBJ whole genome shotgun (WGS) entry which is preliminary data.</text>
</comment>
<dbReference type="Pfam" id="PF07883">
    <property type="entry name" value="Cupin_2"/>
    <property type="match status" value="1"/>
</dbReference>
<keyword evidence="3" id="KW-1185">Reference proteome</keyword>
<dbReference type="SUPFAM" id="SSF51182">
    <property type="entry name" value="RmlC-like cupins"/>
    <property type="match status" value="1"/>
</dbReference>
<dbReference type="InterPro" id="IPR011051">
    <property type="entry name" value="RmlC_Cupin_sf"/>
</dbReference>
<gene>
    <name evidence="2" type="ORF">EKG35_09030</name>
</gene>
<name>A0A3S0JX50_9BACI</name>
<dbReference type="Gene3D" id="2.60.120.10">
    <property type="entry name" value="Jelly Rolls"/>
    <property type="match status" value="1"/>
</dbReference>
<dbReference type="InterPro" id="IPR014710">
    <property type="entry name" value="RmlC-like_jellyroll"/>
</dbReference>
<dbReference type="RefSeq" id="WP_126294124.1">
    <property type="nucleotide sequence ID" value="NZ_CP185866.1"/>
</dbReference>
<evidence type="ECO:0000313" key="3">
    <source>
        <dbReference type="Proteomes" id="UP000276349"/>
    </source>
</evidence>
<evidence type="ECO:0000259" key="1">
    <source>
        <dbReference type="Pfam" id="PF07883"/>
    </source>
</evidence>
<reference evidence="2 3" key="1">
    <citation type="submission" date="2018-12" db="EMBL/GenBank/DDBJ databases">
        <authorList>
            <person name="Yu L."/>
        </authorList>
    </citation>
    <scope>NUCLEOTIDE SEQUENCE [LARGE SCALE GENOMIC DNA]</scope>
    <source>
        <strain evidence="2 3">S5H2222</strain>
    </source>
</reference>
<dbReference type="AlphaFoldDB" id="A0A3S0JX50"/>
<accession>A0A3S0JX50</accession>
<feature type="domain" description="Cupin type-2" evidence="1">
    <location>
        <begin position="30"/>
        <end position="98"/>
    </location>
</feature>
<sequence length="103" mass="11275">MEIQKNIEISGTVEDLFNKSFENTCVRFGIATIQPGERLPNEGLTSHEENEFSYIMKGTLSGESGGVPYSIKAGEASIIPAGEQHWCVNEGNEPVQLVYALVK</sequence>
<dbReference type="InterPro" id="IPR013096">
    <property type="entry name" value="Cupin_2"/>
</dbReference>
<proteinExistence type="predicted"/>